<organism evidence="1 2">
    <name type="scientific">Rhizobium phage RL38J1</name>
    <dbReference type="NCBI Taxonomy" id="2663232"/>
    <lineage>
        <taxon>Viruses</taxon>
        <taxon>Duplodnaviria</taxon>
        <taxon>Heunggongvirae</taxon>
        <taxon>Uroviricota</taxon>
        <taxon>Caudoviricetes</taxon>
        <taxon>Pootjesviridae</taxon>
        <taxon>Innesvirus</taxon>
        <taxon>Innesvirus RL38J1</taxon>
    </lineage>
</organism>
<evidence type="ECO:0000313" key="1">
    <source>
        <dbReference type="EMBL" id="QGZ13874.1"/>
    </source>
</evidence>
<dbReference type="InterPro" id="IPR038553">
    <property type="entry name" value="T4-gp15_tss_sf"/>
</dbReference>
<name>A0A6B9J127_9CAUD</name>
<protein>
    <submittedName>
        <fullName evidence="1">Tail sheath stabilizer and completion protein</fullName>
    </submittedName>
</protein>
<accession>A0A6B9J127</accession>
<reference evidence="1 2" key="1">
    <citation type="submission" date="2019-10" db="EMBL/GenBank/DDBJ databases">
        <title>Complete genome sequence of bacteriophage vB_RLeM_RL38JI.</title>
        <authorList>
            <person name="Gunathilake D."/>
            <person name="Bhat S."/>
            <person name="Yost C.K."/>
            <person name="Hynes M.F."/>
        </authorList>
    </citation>
    <scope>NUCLEOTIDE SEQUENCE [LARGE SCALE GENOMIC DNA]</scope>
</reference>
<dbReference type="Gene3D" id="3.30.2000.40">
    <property type="entry name" value="Myoviridae tail sheath stabiliser"/>
    <property type="match status" value="1"/>
</dbReference>
<dbReference type="EMBL" id="MN549360">
    <property type="protein sequence ID" value="QGZ13874.1"/>
    <property type="molecule type" value="Genomic_DNA"/>
</dbReference>
<proteinExistence type="predicted"/>
<dbReference type="Pfam" id="PF16724">
    <property type="entry name" value="T4-gp15_tss"/>
    <property type="match status" value="1"/>
</dbReference>
<sequence length="290" mass="33588">MRRRYYAHGQIRTLIGVFGALFNKLYVANFSKDGKSIDKLTHVPIIYLPRSRIYENEQTRDKNITKTDLEKFNRYYEVMPRMGFEFKGLTYNSELQQSPSLNYRSGTQFGKVPTPYNLEFELNVLVRDQMTGLQIIEQIVPVFKPNAVVEVKNTAFEANIQDVNVVLNSITFEDTYKEMGETRYILYTLSFSVSTQFWPYVTGADIEIGKFVECGGKVDYPIDPNWPDEDDDDNGNEEALIDKIIIDYHHVEVYDKFWPTLYRETIHEVDGQIVSDTDNNPSGPIPEDPV</sequence>
<evidence type="ECO:0000313" key="2">
    <source>
        <dbReference type="Proteomes" id="UP000436513"/>
    </source>
</evidence>
<dbReference type="InterPro" id="IPR031997">
    <property type="entry name" value="T4-gp15_tss"/>
</dbReference>
<keyword evidence="2" id="KW-1185">Reference proteome</keyword>
<dbReference type="Proteomes" id="UP000436513">
    <property type="component" value="Segment"/>
</dbReference>
<gene>
    <name evidence="1" type="ORF">RL38J1_070</name>
</gene>